<evidence type="ECO:0000256" key="1">
    <source>
        <dbReference type="SAM" id="Phobius"/>
    </source>
</evidence>
<keyword evidence="1" id="KW-0472">Membrane</keyword>
<proteinExistence type="predicted"/>
<organism evidence="2 3">
    <name type="scientific">Terribacillus saccharophilus</name>
    <dbReference type="NCBI Taxonomy" id="361277"/>
    <lineage>
        <taxon>Bacteria</taxon>
        <taxon>Bacillati</taxon>
        <taxon>Bacillota</taxon>
        <taxon>Bacilli</taxon>
        <taxon>Bacillales</taxon>
        <taxon>Bacillaceae</taxon>
        <taxon>Terribacillus</taxon>
    </lineage>
</organism>
<comment type="caution">
    <text evidence="2">The sequence shown here is derived from an EMBL/GenBank/DDBJ whole genome shotgun (WGS) entry which is preliminary data.</text>
</comment>
<evidence type="ECO:0000313" key="3">
    <source>
        <dbReference type="Proteomes" id="UP000199735"/>
    </source>
</evidence>
<evidence type="ECO:0008006" key="4">
    <source>
        <dbReference type="Google" id="ProtNLM"/>
    </source>
</evidence>
<dbReference type="EMBL" id="FOCD01000006">
    <property type="protein sequence ID" value="SEO07403.1"/>
    <property type="molecule type" value="Genomic_DNA"/>
</dbReference>
<sequence>MSFEANSDRSINGIYSLIIGVAIGSLLYVALPEVFQSLIDVMNTKIDSIGK</sequence>
<protein>
    <recommendedName>
        <fullName evidence="4">Pilus assembly protein</fullName>
    </recommendedName>
</protein>
<reference evidence="2 3" key="1">
    <citation type="submission" date="2016-10" db="EMBL/GenBank/DDBJ databases">
        <authorList>
            <person name="Varghese N."/>
            <person name="Submissions S."/>
        </authorList>
    </citation>
    <scope>NUCLEOTIDE SEQUENCE [LARGE SCALE GENOMIC DNA]</scope>
    <source>
        <strain evidence="2 3">DSM 21619</strain>
    </source>
</reference>
<accession>A0AAX2EJQ1</accession>
<dbReference type="Proteomes" id="UP000199735">
    <property type="component" value="Unassembled WGS sequence"/>
</dbReference>
<name>A0AAX2EJQ1_9BACI</name>
<keyword evidence="1" id="KW-0812">Transmembrane</keyword>
<gene>
    <name evidence="2" type="ORF">SAMN04489762_3420</name>
</gene>
<dbReference type="AlphaFoldDB" id="A0AAX2EJQ1"/>
<dbReference type="RefSeq" id="WP_164493498.1">
    <property type="nucleotide sequence ID" value="NZ_FOCD01000006.1"/>
</dbReference>
<keyword evidence="1" id="KW-1133">Transmembrane helix</keyword>
<feature type="transmembrane region" description="Helical" evidence="1">
    <location>
        <begin position="12"/>
        <end position="31"/>
    </location>
</feature>
<evidence type="ECO:0000313" key="2">
    <source>
        <dbReference type="EMBL" id="SEO07403.1"/>
    </source>
</evidence>